<dbReference type="AlphaFoldDB" id="A0A820H8X6"/>
<evidence type="ECO:0000313" key="3">
    <source>
        <dbReference type="Proteomes" id="UP000663836"/>
    </source>
</evidence>
<gene>
    <name evidence="2" type="ORF">JBS370_LOCUS39995</name>
</gene>
<evidence type="ECO:0000313" key="2">
    <source>
        <dbReference type="EMBL" id="CAF4288682.1"/>
    </source>
</evidence>
<sequence length="71" mass="7980">LFKVKKMEKPTVNDGDEATKEQLAAHPPKLPTHPDEKEKIPEPHIVPDGVSPPIQHPLDPLNAGKYHQNQY</sequence>
<protein>
    <submittedName>
        <fullName evidence="2">Uncharacterized protein</fullName>
    </submittedName>
</protein>
<feature type="compositionally biased region" description="Basic and acidic residues" evidence="1">
    <location>
        <begin position="32"/>
        <end position="42"/>
    </location>
</feature>
<organism evidence="2 3">
    <name type="scientific">Rotaria sordida</name>
    <dbReference type="NCBI Taxonomy" id="392033"/>
    <lineage>
        <taxon>Eukaryota</taxon>
        <taxon>Metazoa</taxon>
        <taxon>Spiralia</taxon>
        <taxon>Gnathifera</taxon>
        <taxon>Rotifera</taxon>
        <taxon>Eurotatoria</taxon>
        <taxon>Bdelloidea</taxon>
        <taxon>Philodinida</taxon>
        <taxon>Philodinidae</taxon>
        <taxon>Rotaria</taxon>
    </lineage>
</organism>
<reference evidence="2" key="1">
    <citation type="submission" date="2021-02" db="EMBL/GenBank/DDBJ databases">
        <authorList>
            <person name="Nowell W R."/>
        </authorList>
    </citation>
    <scope>NUCLEOTIDE SEQUENCE</scope>
</reference>
<proteinExistence type="predicted"/>
<feature type="non-terminal residue" evidence="2">
    <location>
        <position position="1"/>
    </location>
</feature>
<dbReference type="EMBL" id="CAJOBD010032209">
    <property type="protein sequence ID" value="CAF4288682.1"/>
    <property type="molecule type" value="Genomic_DNA"/>
</dbReference>
<accession>A0A820H8X6</accession>
<dbReference type="Proteomes" id="UP000663836">
    <property type="component" value="Unassembled WGS sequence"/>
</dbReference>
<name>A0A820H8X6_9BILA</name>
<comment type="caution">
    <text evidence="2">The sequence shown here is derived from an EMBL/GenBank/DDBJ whole genome shotgun (WGS) entry which is preliminary data.</text>
</comment>
<evidence type="ECO:0000256" key="1">
    <source>
        <dbReference type="SAM" id="MobiDB-lite"/>
    </source>
</evidence>
<feature type="region of interest" description="Disordered" evidence="1">
    <location>
        <begin position="1"/>
        <end position="71"/>
    </location>
</feature>
<feature type="compositionally biased region" description="Basic and acidic residues" evidence="1">
    <location>
        <begin position="1"/>
        <end position="11"/>
    </location>
</feature>